<evidence type="ECO:0000313" key="2">
    <source>
        <dbReference type="EMBL" id="GJT77271.1"/>
    </source>
</evidence>
<dbReference type="SUPFAM" id="SSF48113">
    <property type="entry name" value="Heme-dependent peroxidases"/>
    <property type="match status" value="1"/>
</dbReference>
<dbReference type="Gene3D" id="1.10.420.10">
    <property type="entry name" value="Peroxidase, domain 2"/>
    <property type="match status" value="1"/>
</dbReference>
<protein>
    <submittedName>
        <fullName evidence="2">L-ascorbate peroxidase 6</fullName>
    </submittedName>
</protein>
<dbReference type="PANTHER" id="PTHR31356">
    <property type="entry name" value="THYLAKOID LUMENAL 29 KDA PROTEIN, CHLOROPLASTIC-RELATED"/>
    <property type="match status" value="1"/>
</dbReference>
<proteinExistence type="predicted"/>
<keyword evidence="2" id="KW-0575">Peroxidase</keyword>
<accession>A0ABQ5GNQ5</accession>
<dbReference type="GO" id="GO:0004601">
    <property type="term" value="F:peroxidase activity"/>
    <property type="evidence" value="ECO:0007669"/>
    <property type="project" value="UniProtKB-KW"/>
</dbReference>
<keyword evidence="1" id="KW-0560">Oxidoreductase</keyword>
<dbReference type="InterPro" id="IPR044831">
    <property type="entry name" value="Ccp1-like"/>
</dbReference>
<dbReference type="InterPro" id="IPR010255">
    <property type="entry name" value="Haem_peroxidase_sf"/>
</dbReference>
<evidence type="ECO:0000313" key="3">
    <source>
        <dbReference type="Proteomes" id="UP001151760"/>
    </source>
</evidence>
<organism evidence="2 3">
    <name type="scientific">Tanacetum coccineum</name>
    <dbReference type="NCBI Taxonomy" id="301880"/>
    <lineage>
        <taxon>Eukaryota</taxon>
        <taxon>Viridiplantae</taxon>
        <taxon>Streptophyta</taxon>
        <taxon>Embryophyta</taxon>
        <taxon>Tracheophyta</taxon>
        <taxon>Spermatophyta</taxon>
        <taxon>Magnoliopsida</taxon>
        <taxon>eudicotyledons</taxon>
        <taxon>Gunneridae</taxon>
        <taxon>Pentapetalae</taxon>
        <taxon>asterids</taxon>
        <taxon>campanulids</taxon>
        <taxon>Asterales</taxon>
        <taxon>Asteraceae</taxon>
        <taxon>Asteroideae</taxon>
        <taxon>Anthemideae</taxon>
        <taxon>Anthemidinae</taxon>
        <taxon>Tanacetum</taxon>
    </lineage>
</organism>
<reference evidence="2" key="2">
    <citation type="submission" date="2022-01" db="EMBL/GenBank/DDBJ databases">
        <authorList>
            <person name="Yamashiro T."/>
            <person name="Shiraishi A."/>
            <person name="Satake H."/>
            <person name="Nakayama K."/>
        </authorList>
    </citation>
    <scope>NUCLEOTIDE SEQUENCE</scope>
</reference>
<reference evidence="2" key="1">
    <citation type="journal article" date="2022" name="Int. J. Mol. Sci.">
        <title>Draft Genome of Tanacetum Coccineum: Genomic Comparison of Closely Related Tanacetum-Family Plants.</title>
        <authorList>
            <person name="Yamashiro T."/>
            <person name="Shiraishi A."/>
            <person name="Nakayama K."/>
            <person name="Satake H."/>
        </authorList>
    </citation>
    <scope>NUCLEOTIDE SEQUENCE</scope>
</reference>
<dbReference type="PANTHER" id="PTHR31356:SF8">
    <property type="entry name" value="L-ASCORBATE PEROXIDASE 6-RELATED"/>
    <property type="match status" value="1"/>
</dbReference>
<keyword evidence="3" id="KW-1185">Reference proteome</keyword>
<sequence length="166" mass="18702">SMADTIVVDGAEDVSLCGGLTIPIRVPDPEGKIPKETTQELVALYGAHTLGSKGFGNPVVFDNAYYKVLLEKPWQSLAEMTTMVGIPSDHALIEDDKCLRSDSQSSASTTEVLWLEEKLDQPEEEHVRLEAALKKEFEDQRNENRREWQEKFKELQSWKITTPLPT</sequence>
<gene>
    <name evidence="2" type="ORF">Tco_1043996</name>
</gene>
<feature type="non-terminal residue" evidence="2">
    <location>
        <position position="1"/>
    </location>
</feature>
<dbReference type="Proteomes" id="UP001151760">
    <property type="component" value="Unassembled WGS sequence"/>
</dbReference>
<evidence type="ECO:0000256" key="1">
    <source>
        <dbReference type="ARBA" id="ARBA00023002"/>
    </source>
</evidence>
<name>A0ABQ5GNQ5_9ASTR</name>
<dbReference type="EMBL" id="BQNB010018698">
    <property type="protein sequence ID" value="GJT77271.1"/>
    <property type="molecule type" value="Genomic_DNA"/>
</dbReference>
<comment type="caution">
    <text evidence="2">The sequence shown here is derived from an EMBL/GenBank/DDBJ whole genome shotgun (WGS) entry which is preliminary data.</text>
</comment>